<evidence type="ECO:0000313" key="3">
    <source>
        <dbReference type="Proteomes" id="UP000230405"/>
    </source>
</evidence>
<reference evidence="3" key="1">
    <citation type="submission" date="2017-09" db="EMBL/GenBank/DDBJ databases">
        <title>Depth-based differentiation of microbial function through sediment-hosted aquifers and enrichment of novel symbionts in the deep terrestrial subsurface.</title>
        <authorList>
            <person name="Probst A.J."/>
            <person name="Ladd B."/>
            <person name="Jarett J.K."/>
            <person name="Geller-Mcgrath D.E."/>
            <person name="Sieber C.M.K."/>
            <person name="Emerson J.B."/>
            <person name="Anantharaman K."/>
            <person name="Thomas B.C."/>
            <person name="Malmstrom R."/>
            <person name="Stieglmeier M."/>
            <person name="Klingl A."/>
            <person name="Woyke T."/>
            <person name="Ryan C.M."/>
            <person name="Banfield J.F."/>
        </authorList>
    </citation>
    <scope>NUCLEOTIDE SEQUENCE [LARGE SCALE GENOMIC DNA]</scope>
</reference>
<feature type="transmembrane region" description="Helical" evidence="1">
    <location>
        <begin position="12"/>
        <end position="33"/>
    </location>
</feature>
<dbReference type="AlphaFoldDB" id="A0A2M7VD90"/>
<protein>
    <submittedName>
        <fullName evidence="2">Uncharacterized protein</fullName>
    </submittedName>
</protein>
<evidence type="ECO:0000313" key="2">
    <source>
        <dbReference type="EMBL" id="PIZ98397.1"/>
    </source>
</evidence>
<feature type="transmembrane region" description="Helical" evidence="1">
    <location>
        <begin position="181"/>
        <end position="199"/>
    </location>
</feature>
<dbReference type="EMBL" id="PFPO01000089">
    <property type="protein sequence ID" value="PIZ98397.1"/>
    <property type="molecule type" value="Genomic_DNA"/>
</dbReference>
<feature type="transmembrane region" description="Helical" evidence="1">
    <location>
        <begin position="156"/>
        <end position="175"/>
    </location>
</feature>
<accession>A0A2M7VD90</accession>
<dbReference type="Gene3D" id="1.20.1280.290">
    <property type="match status" value="2"/>
</dbReference>
<proteinExistence type="predicted"/>
<sequence length="203" mass="23807">MKNFVEIQNFGFNSITITALMTMIFTILQGVGITQQGKKIWQEKSARSLSPELFFLLLFYFLSFFFYGWSKDSLAMCFNSLLGLLYIPIIVGIYKFQTLSLIKKIIFFLTSLIVPMMIILQEKDIFLLVLLLISLLVLITQPLAMLKEKSRGSVDLNYILIFFVTSVFWLVYSMIINNWPLEIFNSLAIIVYLWILWLYHQYQ</sequence>
<feature type="transmembrane region" description="Helical" evidence="1">
    <location>
        <begin position="53"/>
        <end position="70"/>
    </location>
</feature>
<feature type="transmembrane region" description="Helical" evidence="1">
    <location>
        <begin position="125"/>
        <end position="144"/>
    </location>
</feature>
<evidence type="ECO:0000256" key="1">
    <source>
        <dbReference type="SAM" id="Phobius"/>
    </source>
</evidence>
<keyword evidence="1" id="KW-1133">Transmembrane helix</keyword>
<comment type="caution">
    <text evidence="2">The sequence shown here is derived from an EMBL/GenBank/DDBJ whole genome shotgun (WGS) entry which is preliminary data.</text>
</comment>
<keyword evidence="1" id="KW-0812">Transmembrane</keyword>
<feature type="transmembrane region" description="Helical" evidence="1">
    <location>
        <begin position="101"/>
        <end position="119"/>
    </location>
</feature>
<dbReference type="Proteomes" id="UP000230405">
    <property type="component" value="Unassembled WGS sequence"/>
</dbReference>
<keyword evidence="1" id="KW-0472">Membrane</keyword>
<gene>
    <name evidence="2" type="ORF">COX77_04590</name>
</gene>
<name>A0A2M7VD90_9BACT</name>
<feature type="transmembrane region" description="Helical" evidence="1">
    <location>
        <begin position="76"/>
        <end position="94"/>
    </location>
</feature>
<organism evidence="2 3">
    <name type="scientific">Candidatus Komeilibacteria bacterium CG_4_10_14_0_2_um_filter_37_10</name>
    <dbReference type="NCBI Taxonomy" id="1974470"/>
    <lineage>
        <taxon>Bacteria</taxon>
        <taxon>Candidatus Komeiliibacteriota</taxon>
    </lineage>
</organism>